<protein>
    <submittedName>
        <fullName evidence="10">Serine/threonine-protein phosphatase 6 regulatory ankyrin repeat subunit A</fullName>
    </submittedName>
</protein>
<feature type="compositionally biased region" description="Polar residues" evidence="8">
    <location>
        <begin position="603"/>
        <end position="618"/>
    </location>
</feature>
<feature type="compositionally biased region" description="Polar residues" evidence="8">
    <location>
        <begin position="545"/>
        <end position="583"/>
    </location>
</feature>
<evidence type="ECO:0000313" key="11">
    <source>
        <dbReference type="Proteomes" id="UP000756132"/>
    </source>
</evidence>
<dbReference type="InterPro" id="IPR002523">
    <property type="entry name" value="MgTranspt_CorA/ZnTranspt_ZntB"/>
</dbReference>
<dbReference type="Pfam" id="PF01544">
    <property type="entry name" value="CorA"/>
    <property type="match status" value="1"/>
</dbReference>
<dbReference type="RefSeq" id="XP_047755638.1">
    <property type="nucleotide sequence ID" value="XM_047901105.1"/>
</dbReference>
<keyword evidence="3" id="KW-0677">Repeat</keyword>
<evidence type="ECO:0000256" key="7">
    <source>
        <dbReference type="PROSITE-ProRule" id="PRU00023"/>
    </source>
</evidence>
<dbReference type="GO" id="GO:0016020">
    <property type="term" value="C:membrane"/>
    <property type="evidence" value="ECO:0007669"/>
    <property type="project" value="UniProtKB-SubCell"/>
</dbReference>
<keyword evidence="5 7" id="KW-0040">ANK repeat</keyword>
<comment type="subcellular location">
    <subcellularLocation>
        <location evidence="1">Membrane</location>
        <topology evidence="1">Multi-pass membrane protein</topology>
    </subcellularLocation>
</comment>
<dbReference type="EMBL" id="CP090163">
    <property type="protein sequence ID" value="UJO11272.1"/>
    <property type="molecule type" value="Genomic_DNA"/>
</dbReference>
<dbReference type="InterPro" id="IPR036770">
    <property type="entry name" value="Ankyrin_rpt-contain_sf"/>
</dbReference>
<feature type="repeat" description="ANK" evidence="7">
    <location>
        <begin position="81"/>
        <end position="113"/>
    </location>
</feature>
<reference evidence="10" key="1">
    <citation type="submission" date="2021-12" db="EMBL/GenBank/DDBJ databases">
        <authorList>
            <person name="Zaccaron A."/>
            <person name="Stergiopoulos I."/>
        </authorList>
    </citation>
    <scope>NUCLEOTIDE SEQUENCE</scope>
    <source>
        <strain evidence="10">Race5_Kim</strain>
    </source>
</reference>
<feature type="repeat" description="ANK" evidence="7">
    <location>
        <begin position="114"/>
        <end position="146"/>
    </location>
</feature>
<reference evidence="10" key="2">
    <citation type="journal article" date="2022" name="Microb. Genom.">
        <title>A chromosome-scale genome assembly of the tomato pathogen Cladosporium fulvum reveals a compartmentalized genome architecture and the presence of a dispensable chromosome.</title>
        <authorList>
            <person name="Zaccaron A.Z."/>
            <person name="Chen L.H."/>
            <person name="Samaras A."/>
            <person name="Stergiopoulos I."/>
        </authorList>
    </citation>
    <scope>NUCLEOTIDE SEQUENCE</scope>
    <source>
        <strain evidence="10">Race5_Kim</strain>
    </source>
</reference>
<evidence type="ECO:0000256" key="1">
    <source>
        <dbReference type="ARBA" id="ARBA00004141"/>
    </source>
</evidence>
<dbReference type="Gene3D" id="1.20.58.340">
    <property type="entry name" value="Magnesium transport protein CorA, transmembrane region"/>
    <property type="match status" value="1"/>
</dbReference>
<evidence type="ECO:0000256" key="2">
    <source>
        <dbReference type="ARBA" id="ARBA00022692"/>
    </source>
</evidence>
<name>A0A9Q8L5K6_PASFU</name>
<dbReference type="Pfam" id="PF13637">
    <property type="entry name" value="Ank_4"/>
    <property type="match status" value="1"/>
</dbReference>
<dbReference type="PROSITE" id="PS50088">
    <property type="entry name" value="ANK_REPEAT"/>
    <property type="match status" value="5"/>
</dbReference>
<evidence type="ECO:0000256" key="8">
    <source>
        <dbReference type="SAM" id="MobiDB-lite"/>
    </source>
</evidence>
<dbReference type="AlphaFoldDB" id="A0A9Q8L5K6"/>
<dbReference type="GO" id="GO:0046873">
    <property type="term" value="F:metal ion transmembrane transporter activity"/>
    <property type="evidence" value="ECO:0007669"/>
    <property type="project" value="InterPro"/>
</dbReference>
<dbReference type="KEGG" id="ffu:CLAFUR5_01957"/>
<dbReference type="OMA" id="NMAWVEA"/>
<keyword evidence="2 9" id="KW-0812">Transmembrane</keyword>
<dbReference type="SUPFAM" id="SSF144083">
    <property type="entry name" value="Magnesium transport protein CorA, transmembrane region"/>
    <property type="match status" value="1"/>
</dbReference>
<feature type="repeat" description="ANK" evidence="7">
    <location>
        <begin position="234"/>
        <end position="266"/>
    </location>
</feature>
<evidence type="ECO:0000256" key="4">
    <source>
        <dbReference type="ARBA" id="ARBA00022989"/>
    </source>
</evidence>
<keyword evidence="6 9" id="KW-0472">Membrane</keyword>
<organism evidence="10 11">
    <name type="scientific">Passalora fulva</name>
    <name type="common">Tomato leaf mold</name>
    <name type="synonym">Cladosporium fulvum</name>
    <dbReference type="NCBI Taxonomy" id="5499"/>
    <lineage>
        <taxon>Eukaryota</taxon>
        <taxon>Fungi</taxon>
        <taxon>Dikarya</taxon>
        <taxon>Ascomycota</taxon>
        <taxon>Pezizomycotina</taxon>
        <taxon>Dothideomycetes</taxon>
        <taxon>Dothideomycetidae</taxon>
        <taxon>Mycosphaerellales</taxon>
        <taxon>Mycosphaerellaceae</taxon>
        <taxon>Fulvia</taxon>
    </lineage>
</organism>
<gene>
    <name evidence="10" type="ORF">CLAFUR5_01957</name>
</gene>
<feature type="repeat" description="ANK" evidence="7">
    <location>
        <begin position="267"/>
        <end position="295"/>
    </location>
</feature>
<evidence type="ECO:0000256" key="6">
    <source>
        <dbReference type="ARBA" id="ARBA00023136"/>
    </source>
</evidence>
<keyword evidence="11" id="KW-1185">Reference proteome</keyword>
<feature type="transmembrane region" description="Helical" evidence="9">
    <location>
        <begin position="1078"/>
        <end position="1101"/>
    </location>
</feature>
<feature type="compositionally biased region" description="Low complexity" evidence="8">
    <location>
        <begin position="619"/>
        <end position="630"/>
    </location>
</feature>
<dbReference type="SMART" id="SM00248">
    <property type="entry name" value="ANK"/>
    <property type="match status" value="9"/>
</dbReference>
<evidence type="ECO:0000256" key="3">
    <source>
        <dbReference type="ARBA" id="ARBA00022737"/>
    </source>
</evidence>
<evidence type="ECO:0000256" key="9">
    <source>
        <dbReference type="SAM" id="Phobius"/>
    </source>
</evidence>
<dbReference type="GeneID" id="71981835"/>
<evidence type="ECO:0000256" key="5">
    <source>
        <dbReference type="ARBA" id="ARBA00023043"/>
    </source>
</evidence>
<proteinExistence type="predicted"/>
<feature type="repeat" description="ANK" evidence="7">
    <location>
        <begin position="300"/>
        <end position="332"/>
    </location>
</feature>
<dbReference type="Pfam" id="PF12796">
    <property type="entry name" value="Ank_2"/>
    <property type="match status" value="3"/>
</dbReference>
<sequence length="1185" mass="133748">MGRKAASVQSDSDRLEPKLVRAVEANSVSEVKTVIEEAQGRNQCNDVFLGVGLIKACDKNLPAVARFLLENGANPDYASANKPASLLRAADFGRKEIAEALIDHGANLEAGDKKGRTALMTAAYKGQLEMVELLVARGVQIETRDHRQRNVLLNLAADKGLVRKPGSKPARKWSMEVVHYLLQAGVDVEAQDEDGRTPLHWCCVTDLEDLLRALLTSRTNGAAPKANVNAKNDRQMTPIQFAASRDHGHLVRILLDHDADVLNRSDGGWTALHNSCTHGSEDLLELLLTAGAEINGELMNGRTPLHVAAETGNRDAVAFLLQQSSCKSATRDRFGNTPLLLAAQHRHKDIAEMLAPWNHLNELSEEELDACKKFRAKIVDFGDFPNGNRVMQNPPTIYDLLYAKNPGRGMEHLWTTMPKKMKATNVRWIHLPANNVAWCDALLKKRFIEEDVADVDGYKALETSFNHQHRGHHHHSRFMRPMCQVVRRAAGDEDSSVLASSTLAPQSKRVPRSSLNTVSEATPEAKSTKQGGDQPLLPNLERRNSPPTISGAESSNEQNAAKTGNRPQSPRTDSTSTAATPQPTGAGRQRGKPGKQQVKRQETASTVSASESGSTGQANGHTSTTGSKTNKTSRRPVTGRASRSGTNVTADRVSNSCNLFMFMPYLHFETHRRRKEMQRALEHPDHLRGLSMHAEADEILIRAHLSKSSSFLHVRRTLDQFFYHNIDTRYRDEDQVVFRFQRDLRDAPEPDPKIFMVDQLWMWIVGRDLIVTSFPQRWKQPRNDPLDVFEGIVEDINSIKMRDPVQNVYELAMTIAGRCFGTFDRHRKNDDGFQFLDMFGASLGVAMDREAKRFQEFSRASEQASIWLRSHKKPNKILRNLEVESKVHHHVAKRIDKSESNEYDDPDTEFIDKLLDVGPETDLLAEIKDIRDELDILKMVLRHQENLLPDLQKAITTLYHDDRSLGAIRKVTRTFEEQEKTISNPLKDIERMEEQAKRIYESIRDLLDLKQKHANAFEARFAREQALGAQRQGQTIMVFTIVTVIFLPLSFIAAFFAINVESFPHNAASGQPEMSLGYVSQYIFGIGLAISIPCIAIALSVDELSYTMKRVRLRLRQWWPRRRGREEVEYERQTLKIEHTLSVAKSLRRSGDVTWKDASMDVPRRSGVYQRRRPSLWDEEAARRM</sequence>
<dbReference type="InterPro" id="IPR002110">
    <property type="entry name" value="Ankyrin_rpt"/>
</dbReference>
<dbReference type="Gene3D" id="1.25.40.20">
    <property type="entry name" value="Ankyrin repeat-containing domain"/>
    <property type="match status" value="3"/>
</dbReference>
<dbReference type="PANTHER" id="PTHR24173:SF74">
    <property type="entry name" value="ANKYRIN REPEAT DOMAIN-CONTAINING PROTEIN 16"/>
    <property type="match status" value="1"/>
</dbReference>
<evidence type="ECO:0000313" key="10">
    <source>
        <dbReference type="EMBL" id="UJO11272.1"/>
    </source>
</evidence>
<feature type="transmembrane region" description="Helical" evidence="9">
    <location>
        <begin position="1036"/>
        <end position="1058"/>
    </location>
</feature>
<dbReference type="SUPFAM" id="SSF48403">
    <property type="entry name" value="Ankyrin repeat"/>
    <property type="match status" value="1"/>
</dbReference>
<dbReference type="Proteomes" id="UP000756132">
    <property type="component" value="Chromosome 1"/>
</dbReference>
<keyword evidence="4 9" id="KW-1133">Transmembrane helix</keyword>
<dbReference type="PROSITE" id="PS50297">
    <property type="entry name" value="ANK_REP_REGION"/>
    <property type="match status" value="3"/>
</dbReference>
<feature type="region of interest" description="Disordered" evidence="8">
    <location>
        <begin position="496"/>
        <end position="649"/>
    </location>
</feature>
<dbReference type="OrthoDB" id="341259at2759"/>
<accession>A0A9Q8L5K6</accession>
<dbReference type="PANTHER" id="PTHR24173">
    <property type="entry name" value="ANKYRIN REPEAT CONTAINING"/>
    <property type="match status" value="1"/>
</dbReference>
<dbReference type="InterPro" id="IPR045863">
    <property type="entry name" value="CorA_TM1_TM2"/>
</dbReference>